<dbReference type="InterPro" id="IPR001647">
    <property type="entry name" value="HTH_TetR"/>
</dbReference>
<evidence type="ECO:0000256" key="1">
    <source>
        <dbReference type="ARBA" id="ARBA00023125"/>
    </source>
</evidence>
<dbReference type="InterPro" id="IPR050109">
    <property type="entry name" value="HTH-type_TetR-like_transc_reg"/>
</dbReference>
<dbReference type="Pfam" id="PF00440">
    <property type="entry name" value="TetR_N"/>
    <property type="match status" value="1"/>
</dbReference>
<reference evidence="5" key="1">
    <citation type="journal article" date="2019" name="Int. J. Syst. Evol. Microbiol.">
        <title>The Global Catalogue of Microorganisms (GCM) 10K type strain sequencing project: providing services to taxonomists for standard genome sequencing and annotation.</title>
        <authorList>
            <consortium name="The Broad Institute Genomics Platform"/>
            <consortium name="The Broad Institute Genome Sequencing Center for Infectious Disease"/>
            <person name="Wu L."/>
            <person name="Ma J."/>
        </authorList>
    </citation>
    <scope>NUCLEOTIDE SEQUENCE [LARGE SCALE GENOMIC DNA]</scope>
    <source>
        <strain evidence="5">CCUG 56108</strain>
    </source>
</reference>
<evidence type="ECO:0000256" key="2">
    <source>
        <dbReference type="PROSITE-ProRule" id="PRU00335"/>
    </source>
</evidence>
<dbReference type="Pfam" id="PF17937">
    <property type="entry name" value="TetR_C_28"/>
    <property type="match status" value="1"/>
</dbReference>
<dbReference type="PRINTS" id="PR00455">
    <property type="entry name" value="HTHTETR"/>
</dbReference>
<feature type="DNA-binding region" description="H-T-H motif" evidence="2">
    <location>
        <begin position="32"/>
        <end position="51"/>
    </location>
</feature>
<proteinExistence type="predicted"/>
<organism evidence="4 5">
    <name type="scientific">Methylobacterium marchantiae</name>
    <dbReference type="NCBI Taxonomy" id="600331"/>
    <lineage>
        <taxon>Bacteria</taxon>
        <taxon>Pseudomonadati</taxon>
        <taxon>Pseudomonadota</taxon>
        <taxon>Alphaproteobacteria</taxon>
        <taxon>Hyphomicrobiales</taxon>
        <taxon>Methylobacteriaceae</taxon>
        <taxon>Methylobacterium</taxon>
    </lineage>
</organism>
<dbReference type="PROSITE" id="PS50977">
    <property type="entry name" value="HTH_TETR_2"/>
    <property type="match status" value="1"/>
</dbReference>
<sequence length="197" mass="21283">MVKPRTRRDDRASIILDAAESLIRRSGTRTLTIDAVATEASLSKGGVLHHFASKDALISALAERKLKEVKEDIARHEAEQVPGPSALPLALIAHARQVYADEEGFPRALLLASAENPEAFAGFNAFLGERLAGFEKIERCPGIGAALVFSTLGLLITRTLGFHSMEGPQLERLFDGLEKVARSVTEAEIPPDSCGRE</sequence>
<dbReference type="InterPro" id="IPR041479">
    <property type="entry name" value="TetR_CgmR_C"/>
</dbReference>
<gene>
    <name evidence="4" type="ORF">ACFQ4G_12340</name>
</gene>
<dbReference type="PANTHER" id="PTHR30055">
    <property type="entry name" value="HTH-TYPE TRANSCRIPTIONAL REGULATOR RUTR"/>
    <property type="match status" value="1"/>
</dbReference>
<keyword evidence="5" id="KW-1185">Reference proteome</keyword>
<evidence type="ECO:0000259" key="3">
    <source>
        <dbReference type="PROSITE" id="PS50977"/>
    </source>
</evidence>
<accession>A0ABW3X0G0</accession>
<dbReference type="SUPFAM" id="SSF46689">
    <property type="entry name" value="Homeodomain-like"/>
    <property type="match status" value="1"/>
</dbReference>
<dbReference type="EMBL" id="JBHTND010000015">
    <property type="protein sequence ID" value="MFD1302359.1"/>
    <property type="molecule type" value="Genomic_DNA"/>
</dbReference>
<evidence type="ECO:0000313" key="4">
    <source>
        <dbReference type="EMBL" id="MFD1302359.1"/>
    </source>
</evidence>
<protein>
    <submittedName>
        <fullName evidence="4">TetR/AcrR family transcriptional regulator</fullName>
    </submittedName>
</protein>
<dbReference type="RefSeq" id="WP_238202712.1">
    <property type="nucleotide sequence ID" value="NZ_JBHTND010000015.1"/>
</dbReference>
<feature type="domain" description="HTH tetR-type" evidence="3">
    <location>
        <begin position="9"/>
        <end position="69"/>
    </location>
</feature>
<evidence type="ECO:0000313" key="5">
    <source>
        <dbReference type="Proteomes" id="UP001597176"/>
    </source>
</evidence>
<comment type="caution">
    <text evidence="4">The sequence shown here is derived from an EMBL/GenBank/DDBJ whole genome shotgun (WGS) entry which is preliminary data.</text>
</comment>
<name>A0ABW3X0G0_9HYPH</name>
<dbReference type="PANTHER" id="PTHR30055:SF148">
    <property type="entry name" value="TETR-FAMILY TRANSCRIPTIONAL REGULATOR"/>
    <property type="match status" value="1"/>
</dbReference>
<dbReference type="Gene3D" id="1.10.357.10">
    <property type="entry name" value="Tetracycline Repressor, domain 2"/>
    <property type="match status" value="1"/>
</dbReference>
<dbReference type="Proteomes" id="UP001597176">
    <property type="component" value="Unassembled WGS sequence"/>
</dbReference>
<dbReference type="InterPro" id="IPR009057">
    <property type="entry name" value="Homeodomain-like_sf"/>
</dbReference>
<keyword evidence="1 2" id="KW-0238">DNA-binding</keyword>